<protein>
    <submittedName>
        <fullName evidence="3">USP44_49</fullName>
        <ecNumber evidence="3">3.4.19.12</ecNumber>
    </submittedName>
</protein>
<dbReference type="Pfam" id="PF02148">
    <property type="entry name" value="zf-UBP"/>
    <property type="match status" value="1"/>
</dbReference>
<evidence type="ECO:0000259" key="2">
    <source>
        <dbReference type="PROSITE" id="PS50271"/>
    </source>
</evidence>
<dbReference type="GO" id="GO:0004843">
    <property type="term" value="F:cysteine-type deubiquitinase activity"/>
    <property type="evidence" value="ECO:0007669"/>
    <property type="project" value="UniProtKB-EC"/>
</dbReference>
<dbReference type="GO" id="GO:0061630">
    <property type="term" value="F:ubiquitin protein ligase activity"/>
    <property type="evidence" value="ECO:0007669"/>
    <property type="project" value="TreeGrafter"/>
</dbReference>
<keyword evidence="1" id="KW-0479">Metal-binding</keyword>
<dbReference type="PANTHER" id="PTHR24007">
    <property type="entry name" value="BRCA1-ASSOCIATED PROTEIN"/>
    <property type="match status" value="1"/>
</dbReference>
<feature type="domain" description="UBP-type" evidence="2">
    <location>
        <begin position="2"/>
        <end position="104"/>
    </location>
</feature>
<dbReference type="GO" id="GO:0007265">
    <property type="term" value="P:Ras protein signal transduction"/>
    <property type="evidence" value="ECO:0007669"/>
    <property type="project" value="TreeGrafter"/>
</dbReference>
<accession>A0A8S3UXK8</accession>
<dbReference type="EMBL" id="CAJPWZ010003047">
    <property type="protein sequence ID" value="CAG2250294.1"/>
    <property type="molecule type" value="Genomic_DNA"/>
</dbReference>
<dbReference type="GO" id="GO:0005737">
    <property type="term" value="C:cytoplasm"/>
    <property type="evidence" value="ECO:0007669"/>
    <property type="project" value="TreeGrafter"/>
</dbReference>
<proteinExistence type="predicted"/>
<dbReference type="SMART" id="SM00290">
    <property type="entry name" value="ZnF_UBP"/>
    <property type="match status" value="1"/>
</dbReference>
<keyword evidence="1" id="KW-0863">Zinc-finger</keyword>
<keyword evidence="1" id="KW-0862">Zinc</keyword>
<dbReference type="OrthoDB" id="21192at2759"/>
<evidence type="ECO:0000313" key="4">
    <source>
        <dbReference type="Proteomes" id="UP000683360"/>
    </source>
</evidence>
<dbReference type="PROSITE" id="PS50271">
    <property type="entry name" value="ZF_UBP"/>
    <property type="match status" value="1"/>
</dbReference>
<evidence type="ECO:0000313" key="3">
    <source>
        <dbReference type="EMBL" id="CAG2250294.1"/>
    </source>
</evidence>
<dbReference type="InterPro" id="IPR013083">
    <property type="entry name" value="Znf_RING/FYVE/PHD"/>
</dbReference>
<evidence type="ECO:0000256" key="1">
    <source>
        <dbReference type="PROSITE-ProRule" id="PRU00502"/>
    </source>
</evidence>
<gene>
    <name evidence="3" type="ORF">MEDL_62028</name>
</gene>
<sequence>MDNCKHVTKIRPNWNHSCLNPQKWLCYICGTTESVWACLSCPNVACGRFNEEHALKHYQESKHPLSIEVNNKYVYCKNCAGLDRTIDKVSDLTNTEIVEIIEYDYDLNFHSEEDLQLEIEANTTAQIHEMPDEIKVIHIEQNEFDVTGGQTVQILNEEGVEIMYDEISLPQEEITVDGNQVIYQVEIDGRML</sequence>
<comment type="caution">
    <text evidence="3">The sequence shown here is derived from an EMBL/GenBank/DDBJ whole genome shotgun (WGS) entry which is preliminary data.</text>
</comment>
<keyword evidence="4" id="KW-1185">Reference proteome</keyword>
<dbReference type="AlphaFoldDB" id="A0A8S3UXK8"/>
<dbReference type="GO" id="GO:0008270">
    <property type="term" value="F:zinc ion binding"/>
    <property type="evidence" value="ECO:0007669"/>
    <property type="project" value="UniProtKB-KW"/>
</dbReference>
<reference evidence="3" key="1">
    <citation type="submission" date="2021-03" db="EMBL/GenBank/DDBJ databases">
        <authorList>
            <person name="Bekaert M."/>
        </authorList>
    </citation>
    <scope>NUCLEOTIDE SEQUENCE</scope>
</reference>
<dbReference type="InterPro" id="IPR001607">
    <property type="entry name" value="Znf_UBP"/>
</dbReference>
<dbReference type="GO" id="GO:0016567">
    <property type="term" value="P:protein ubiquitination"/>
    <property type="evidence" value="ECO:0007669"/>
    <property type="project" value="TreeGrafter"/>
</dbReference>
<dbReference type="PANTHER" id="PTHR24007:SF7">
    <property type="entry name" value="BRCA1-ASSOCIATED PROTEIN"/>
    <property type="match status" value="1"/>
</dbReference>
<keyword evidence="3" id="KW-0378">Hydrolase</keyword>
<dbReference type="EC" id="3.4.19.12" evidence="3"/>
<dbReference type="Gene3D" id="3.30.40.10">
    <property type="entry name" value="Zinc/RING finger domain, C3HC4 (zinc finger)"/>
    <property type="match status" value="1"/>
</dbReference>
<dbReference type="SUPFAM" id="SSF57850">
    <property type="entry name" value="RING/U-box"/>
    <property type="match status" value="1"/>
</dbReference>
<organism evidence="3 4">
    <name type="scientific">Mytilus edulis</name>
    <name type="common">Blue mussel</name>
    <dbReference type="NCBI Taxonomy" id="6550"/>
    <lineage>
        <taxon>Eukaryota</taxon>
        <taxon>Metazoa</taxon>
        <taxon>Spiralia</taxon>
        <taxon>Lophotrochozoa</taxon>
        <taxon>Mollusca</taxon>
        <taxon>Bivalvia</taxon>
        <taxon>Autobranchia</taxon>
        <taxon>Pteriomorphia</taxon>
        <taxon>Mytilida</taxon>
        <taxon>Mytiloidea</taxon>
        <taxon>Mytilidae</taxon>
        <taxon>Mytilinae</taxon>
        <taxon>Mytilus</taxon>
    </lineage>
</organism>
<dbReference type="Proteomes" id="UP000683360">
    <property type="component" value="Unassembled WGS sequence"/>
</dbReference>
<name>A0A8S3UXK8_MYTED</name>